<keyword evidence="6" id="KW-0408">Iron</keyword>
<reference evidence="10 11" key="1">
    <citation type="submission" date="2018-01" db="EMBL/GenBank/DDBJ databases">
        <title>Genome characterization of the sugarcane-associated fungus Trichoderma ghanense CCMA-1212 and their application in lignocelulose bioconversion.</title>
        <authorList>
            <person name="Steindorff A.S."/>
            <person name="Mendes T.D."/>
            <person name="Vilela E.S.D."/>
            <person name="Rodrigues D.S."/>
            <person name="Formighieri E.F."/>
            <person name="Melo I.S."/>
            <person name="Favaro L.C.L."/>
        </authorList>
    </citation>
    <scope>NUCLEOTIDE SEQUENCE [LARGE SCALE GENOMIC DNA]</scope>
    <source>
        <strain evidence="10 11">CCMA-1212</strain>
    </source>
</reference>
<dbReference type="PANTHER" id="PTHR33577">
    <property type="entry name" value="STERIGMATOCYSTIN BIOSYNTHESIS PEROXIDASE STCC-RELATED"/>
    <property type="match status" value="1"/>
</dbReference>
<evidence type="ECO:0000256" key="4">
    <source>
        <dbReference type="ARBA" id="ARBA00022723"/>
    </source>
</evidence>
<feature type="chain" id="PRO_5047075204" evidence="8">
    <location>
        <begin position="19"/>
        <end position="297"/>
    </location>
</feature>
<keyword evidence="8" id="KW-0732">Signal</keyword>
<dbReference type="PROSITE" id="PS51405">
    <property type="entry name" value="HEME_HALOPEROXIDASE"/>
    <property type="match status" value="1"/>
</dbReference>
<feature type="signal peptide" evidence="8">
    <location>
        <begin position="1"/>
        <end position="18"/>
    </location>
</feature>
<dbReference type="GeneID" id="300577114"/>
<keyword evidence="5" id="KW-0560">Oxidoreductase</keyword>
<dbReference type="GO" id="GO:0004601">
    <property type="term" value="F:peroxidase activity"/>
    <property type="evidence" value="ECO:0007669"/>
    <property type="project" value="UniProtKB-KW"/>
</dbReference>
<proteinExistence type="inferred from homology"/>
<evidence type="ECO:0000256" key="2">
    <source>
        <dbReference type="ARBA" id="ARBA00022559"/>
    </source>
</evidence>
<evidence type="ECO:0000313" key="10">
    <source>
        <dbReference type="EMBL" id="TFB02601.1"/>
    </source>
</evidence>
<evidence type="ECO:0000259" key="9">
    <source>
        <dbReference type="PROSITE" id="PS51405"/>
    </source>
</evidence>
<evidence type="ECO:0000256" key="5">
    <source>
        <dbReference type="ARBA" id="ARBA00023002"/>
    </source>
</evidence>
<evidence type="ECO:0000256" key="6">
    <source>
        <dbReference type="ARBA" id="ARBA00023004"/>
    </source>
</evidence>
<organism evidence="10 11">
    <name type="scientific">Trichoderma ghanense</name>
    <dbReference type="NCBI Taxonomy" id="65468"/>
    <lineage>
        <taxon>Eukaryota</taxon>
        <taxon>Fungi</taxon>
        <taxon>Dikarya</taxon>
        <taxon>Ascomycota</taxon>
        <taxon>Pezizomycotina</taxon>
        <taxon>Sordariomycetes</taxon>
        <taxon>Hypocreomycetidae</taxon>
        <taxon>Hypocreales</taxon>
        <taxon>Hypocreaceae</taxon>
        <taxon>Trichoderma</taxon>
    </lineage>
</organism>
<dbReference type="Proteomes" id="UP001642720">
    <property type="component" value="Unassembled WGS sequence"/>
</dbReference>
<name>A0ABY2H3I7_9HYPO</name>
<dbReference type="SUPFAM" id="SSF47571">
    <property type="entry name" value="Cloroperoxidase"/>
    <property type="match status" value="1"/>
</dbReference>
<evidence type="ECO:0000256" key="7">
    <source>
        <dbReference type="ARBA" id="ARBA00025795"/>
    </source>
</evidence>
<dbReference type="Pfam" id="PF01328">
    <property type="entry name" value="Peroxidase_2"/>
    <property type="match status" value="1"/>
</dbReference>
<dbReference type="RefSeq" id="XP_073558802.1">
    <property type="nucleotide sequence ID" value="XM_073702664.1"/>
</dbReference>
<evidence type="ECO:0000256" key="1">
    <source>
        <dbReference type="ARBA" id="ARBA00001970"/>
    </source>
</evidence>
<gene>
    <name evidence="10" type="ORF">CCMA1212_005403</name>
</gene>
<dbReference type="EMBL" id="PPTA01000006">
    <property type="protein sequence ID" value="TFB02601.1"/>
    <property type="molecule type" value="Genomic_DNA"/>
</dbReference>
<dbReference type="Gene3D" id="1.10.489.10">
    <property type="entry name" value="Chloroperoxidase-like"/>
    <property type="match status" value="1"/>
</dbReference>
<comment type="cofactor">
    <cofactor evidence="1">
        <name>heme b</name>
        <dbReference type="ChEBI" id="CHEBI:60344"/>
    </cofactor>
</comment>
<keyword evidence="2 10" id="KW-0575">Peroxidase</keyword>
<dbReference type="PANTHER" id="PTHR33577:SF19">
    <property type="entry name" value="HEME HALOPEROXIDASE FAMILY PROFILE DOMAIN-CONTAINING PROTEIN-RELATED"/>
    <property type="match status" value="1"/>
</dbReference>
<comment type="similarity">
    <text evidence="7">Belongs to the chloroperoxidase family.</text>
</comment>
<dbReference type="InterPro" id="IPR036851">
    <property type="entry name" value="Chloroperoxidase-like_sf"/>
</dbReference>
<keyword evidence="11" id="KW-1185">Reference proteome</keyword>
<keyword evidence="4" id="KW-0479">Metal-binding</keyword>
<sequence>MKLLPSLTALSLSSITAAQILDPPVFDPLDSRFNEWQPPGPNDSRGPCPGLNSLANHGFLPRSGRNITVIDLLRGTYEGYRASPEIALTIGTAELIKSYRLLAFDLHELSNHGFITHDCSLARGDASSPNNNDFNATIWSVPLAVLQNYSVITPQAIGAARTARDLYDIAHNPAQQCGARSIVVGALENGLLLQGLGGSPRLEWVRSLFEEQRIPTHLGFRPGSVLENDAAVDAAVGLESLLSQPELVSLLGNTVIKTPQDLLAEVFPVKRYDLSYILEVLGLAGFPPIDLSLLFGQ</sequence>
<protein>
    <submittedName>
        <fullName evidence="10">Sterigmatocystin biosynthesis peroxidase stcC</fullName>
    </submittedName>
</protein>
<comment type="caution">
    <text evidence="10">The sequence shown here is derived from an EMBL/GenBank/DDBJ whole genome shotgun (WGS) entry which is preliminary data.</text>
</comment>
<evidence type="ECO:0000256" key="8">
    <source>
        <dbReference type="SAM" id="SignalP"/>
    </source>
</evidence>
<keyword evidence="3" id="KW-0349">Heme</keyword>
<dbReference type="InterPro" id="IPR000028">
    <property type="entry name" value="Chloroperoxidase"/>
</dbReference>
<evidence type="ECO:0000256" key="3">
    <source>
        <dbReference type="ARBA" id="ARBA00022617"/>
    </source>
</evidence>
<evidence type="ECO:0000313" key="11">
    <source>
        <dbReference type="Proteomes" id="UP001642720"/>
    </source>
</evidence>
<accession>A0ABY2H3I7</accession>
<feature type="domain" description="Heme haloperoxidase family profile" evidence="9">
    <location>
        <begin position="32"/>
        <end position="243"/>
    </location>
</feature>